<evidence type="ECO:0000256" key="3">
    <source>
        <dbReference type="ARBA" id="ARBA00022679"/>
    </source>
</evidence>
<evidence type="ECO:0000256" key="4">
    <source>
        <dbReference type="ARBA" id="ARBA00022898"/>
    </source>
</evidence>
<dbReference type="GO" id="GO:0009042">
    <property type="term" value="F:valine-pyruvate transaminase activity"/>
    <property type="evidence" value="ECO:0007669"/>
    <property type="project" value="TreeGrafter"/>
</dbReference>
<dbReference type="NCBIfam" id="NF006964">
    <property type="entry name" value="PRK09440.1-2"/>
    <property type="match status" value="1"/>
</dbReference>
<evidence type="ECO:0000256" key="2">
    <source>
        <dbReference type="ARBA" id="ARBA00022576"/>
    </source>
</evidence>
<keyword evidence="3 6" id="KW-0808">Transferase</keyword>
<proteinExistence type="predicted"/>
<dbReference type="Pfam" id="PF00155">
    <property type="entry name" value="Aminotran_1_2"/>
    <property type="match status" value="1"/>
</dbReference>
<dbReference type="PANTHER" id="PTHR42790:SF4">
    <property type="entry name" value="VALINE--PYRUVATE AMINOTRANSFERASE"/>
    <property type="match status" value="1"/>
</dbReference>
<dbReference type="NCBIfam" id="NF006967">
    <property type="entry name" value="PRK09440.1-5"/>
    <property type="match status" value="1"/>
</dbReference>
<dbReference type="eggNOG" id="COG3977">
    <property type="taxonomic scope" value="Bacteria"/>
</dbReference>
<dbReference type="GO" id="GO:1901605">
    <property type="term" value="P:alpha-amino acid metabolic process"/>
    <property type="evidence" value="ECO:0007669"/>
    <property type="project" value="TreeGrafter"/>
</dbReference>
<dbReference type="Gene3D" id="3.40.640.10">
    <property type="entry name" value="Type I PLP-dependent aspartate aminotransferase-like (Major domain)"/>
    <property type="match status" value="1"/>
</dbReference>
<dbReference type="InterPro" id="IPR015421">
    <property type="entry name" value="PyrdxlP-dep_Trfase_major"/>
</dbReference>
<dbReference type="PANTHER" id="PTHR42790">
    <property type="entry name" value="AMINOTRANSFERASE"/>
    <property type="match status" value="1"/>
</dbReference>
<gene>
    <name evidence="6" type="ORF">IMCC3088_70</name>
</gene>
<evidence type="ECO:0000256" key="1">
    <source>
        <dbReference type="ARBA" id="ARBA00001933"/>
    </source>
</evidence>
<dbReference type="RefSeq" id="WP_009577068.1">
    <property type="nucleotide sequence ID" value="NZ_AEIG01000104.1"/>
</dbReference>
<organism evidence="6 7">
    <name type="scientific">Aequoribacter fuscus</name>
    <dbReference type="NCBI Taxonomy" id="2518989"/>
    <lineage>
        <taxon>Bacteria</taxon>
        <taxon>Pseudomonadati</taxon>
        <taxon>Pseudomonadota</taxon>
        <taxon>Gammaproteobacteria</taxon>
        <taxon>Cellvibrionales</taxon>
        <taxon>Halieaceae</taxon>
        <taxon>Aequoribacter</taxon>
    </lineage>
</organism>
<keyword evidence="6" id="KW-0670">Pyruvate</keyword>
<evidence type="ECO:0000313" key="6">
    <source>
        <dbReference type="EMBL" id="EGG28456.1"/>
    </source>
</evidence>
<dbReference type="OrthoDB" id="9802328at2"/>
<protein>
    <submittedName>
        <fullName evidence="6">Valine--pyruvate aminotransferase</fullName>
    </submittedName>
</protein>
<keyword evidence="4" id="KW-0663">Pyridoxal phosphate</keyword>
<comment type="caution">
    <text evidence="6">The sequence shown here is derived from an EMBL/GenBank/DDBJ whole genome shotgun (WGS) entry which is preliminary data.</text>
</comment>
<dbReference type="InterPro" id="IPR015424">
    <property type="entry name" value="PyrdxlP-dep_Trfase"/>
</dbReference>
<reference evidence="6 7" key="1">
    <citation type="journal article" date="2011" name="J. Bacteriol.">
        <title>Genome sequence of strain IMCC3088, a proteorhodopsin-containing marine bacterium belonging to the OM60/NOR5 clade.</title>
        <authorList>
            <person name="Jang Y."/>
            <person name="Oh H.M."/>
            <person name="Kang I."/>
            <person name="Lee K."/>
            <person name="Yang S.J."/>
            <person name="Cho J.C."/>
        </authorList>
    </citation>
    <scope>NUCLEOTIDE SEQUENCE [LARGE SCALE GENOMIC DNA]</scope>
    <source>
        <strain evidence="6 7">IMCC3088</strain>
    </source>
</reference>
<dbReference type="GO" id="GO:0030170">
    <property type="term" value="F:pyridoxal phosphate binding"/>
    <property type="evidence" value="ECO:0007669"/>
    <property type="project" value="InterPro"/>
</dbReference>
<comment type="cofactor">
    <cofactor evidence="1">
        <name>pyridoxal 5'-phosphate</name>
        <dbReference type="ChEBI" id="CHEBI:597326"/>
    </cofactor>
</comment>
<dbReference type="CDD" id="cd00609">
    <property type="entry name" value="AAT_like"/>
    <property type="match status" value="1"/>
</dbReference>
<dbReference type="InterPro" id="IPR004839">
    <property type="entry name" value="Aminotransferase_I/II_large"/>
</dbReference>
<dbReference type="AlphaFoldDB" id="F3L5D9"/>
<evidence type="ECO:0000313" key="7">
    <source>
        <dbReference type="Proteomes" id="UP000005615"/>
    </source>
</evidence>
<sequence>MQFSEFGKKFTGQSGIVELMEDLGEALTINPDMIFMGGGNPARIPAAEALFQSHFKKIVADPVEFNRLIGIYQSPKGDPSFCQDLADYLNRSQGWKLSANNIAIANGSQSAFFIVANMLAGRSEQGNTTLHLPLSPEYLGYADSGLSQTFFTATKPSIELLEGQLFKYHVDFNHLNLPETTNALCVSRPTNPTGNVLSDEELEHLSDIAVSHSIPFIIDGAYGVPFPDINFVAATPRWDNNTILMLSLSKLGLPGIRGGIVIANEAFIQAFTNANTIISLACSTVGPLLAQSLIRSGDLEHLTQNIVKPYYQDSAAHITATLHRELKGLPYRIHKPEGAIFVWVWFEDLPITSRELYERCKAQGLLVVPGENFFIGIEDDWAHKHQCLRISHAQSKSVIDQGIAILAKEARALYQ</sequence>
<evidence type="ECO:0000259" key="5">
    <source>
        <dbReference type="Pfam" id="PF00155"/>
    </source>
</evidence>
<dbReference type="EMBL" id="AEIG01000104">
    <property type="protein sequence ID" value="EGG28456.1"/>
    <property type="molecule type" value="Genomic_DNA"/>
</dbReference>
<dbReference type="STRING" id="2518989.IMCC3088_70"/>
<keyword evidence="7" id="KW-1185">Reference proteome</keyword>
<feature type="domain" description="Aminotransferase class I/classII large" evidence="5">
    <location>
        <begin position="69"/>
        <end position="400"/>
    </location>
</feature>
<dbReference type="Proteomes" id="UP000005615">
    <property type="component" value="Unassembled WGS sequence"/>
</dbReference>
<keyword evidence="2 6" id="KW-0032">Aminotransferase</keyword>
<dbReference type="InterPro" id="IPR050859">
    <property type="entry name" value="Class-I_PLP-dep_aminotransf"/>
</dbReference>
<name>F3L5D9_9GAMM</name>
<accession>F3L5D9</accession>
<dbReference type="GO" id="GO:0005829">
    <property type="term" value="C:cytosol"/>
    <property type="evidence" value="ECO:0007669"/>
    <property type="project" value="TreeGrafter"/>
</dbReference>
<dbReference type="SUPFAM" id="SSF53383">
    <property type="entry name" value="PLP-dependent transferases"/>
    <property type="match status" value="1"/>
</dbReference>